<keyword evidence="2" id="KW-0732">Signal</keyword>
<gene>
    <name evidence="3" type="ORF">BRENAR_LOCUS4134</name>
</gene>
<sequence length="98" mass="11094">MFGNILRPLMSLQLVATRAMAAAAANESGVINQARFLTKTHRSAYRRWRKTAEGYKHGKQGRKHGNAGFGNRILKKRTGIAYSTSDQTRRLKKMMPFL</sequence>
<dbReference type="AlphaFoldDB" id="A0A448YR59"/>
<evidence type="ECO:0000313" key="4">
    <source>
        <dbReference type="Proteomes" id="UP000290900"/>
    </source>
</evidence>
<dbReference type="InterPro" id="IPR037229">
    <property type="entry name" value="Ribosomal_bL35_sf"/>
</dbReference>
<proteinExistence type="predicted"/>
<reference evidence="3 4" key="1">
    <citation type="submission" date="2018-12" db="EMBL/GenBank/DDBJ databases">
        <authorList>
            <person name="Tiukova I."/>
            <person name="Dainat J."/>
        </authorList>
    </citation>
    <scope>NUCLEOTIDE SEQUENCE [LARGE SCALE GENOMIC DNA]</scope>
</reference>
<protein>
    <submittedName>
        <fullName evidence="3">DEKNAAC104447</fullName>
    </submittedName>
</protein>
<evidence type="ECO:0000256" key="1">
    <source>
        <dbReference type="SAM" id="MobiDB-lite"/>
    </source>
</evidence>
<keyword evidence="4" id="KW-1185">Reference proteome</keyword>
<name>A0A448YR59_BRENA</name>
<feature type="chain" id="PRO_5019295581" evidence="2">
    <location>
        <begin position="25"/>
        <end position="98"/>
    </location>
</feature>
<evidence type="ECO:0000256" key="2">
    <source>
        <dbReference type="SAM" id="SignalP"/>
    </source>
</evidence>
<organism evidence="3 4">
    <name type="scientific">Brettanomyces naardenensis</name>
    <name type="common">Yeast</name>
    <dbReference type="NCBI Taxonomy" id="13370"/>
    <lineage>
        <taxon>Eukaryota</taxon>
        <taxon>Fungi</taxon>
        <taxon>Dikarya</taxon>
        <taxon>Ascomycota</taxon>
        <taxon>Saccharomycotina</taxon>
        <taxon>Pichiomycetes</taxon>
        <taxon>Pichiales</taxon>
        <taxon>Pichiaceae</taxon>
        <taxon>Brettanomyces</taxon>
    </lineage>
</organism>
<dbReference type="OrthoDB" id="3998243at2759"/>
<evidence type="ECO:0000313" key="3">
    <source>
        <dbReference type="EMBL" id="VEU23404.1"/>
    </source>
</evidence>
<dbReference type="Gene3D" id="4.10.410.60">
    <property type="match status" value="1"/>
</dbReference>
<dbReference type="EMBL" id="CAACVR010000045">
    <property type="protein sequence ID" value="VEU23404.1"/>
    <property type="molecule type" value="Genomic_DNA"/>
</dbReference>
<dbReference type="Proteomes" id="UP000290900">
    <property type="component" value="Unassembled WGS sequence"/>
</dbReference>
<feature type="region of interest" description="Disordered" evidence="1">
    <location>
        <begin position="51"/>
        <end position="70"/>
    </location>
</feature>
<accession>A0A448YR59</accession>
<dbReference type="SUPFAM" id="SSF143034">
    <property type="entry name" value="L35p-like"/>
    <property type="match status" value="1"/>
</dbReference>
<feature type="signal peptide" evidence="2">
    <location>
        <begin position="1"/>
        <end position="24"/>
    </location>
</feature>